<feature type="transmembrane region" description="Helical" evidence="1">
    <location>
        <begin position="107"/>
        <end position="131"/>
    </location>
</feature>
<proteinExistence type="predicted"/>
<evidence type="ECO:0000313" key="2">
    <source>
        <dbReference type="EMBL" id="KKD35933.1"/>
    </source>
</evidence>
<protein>
    <submittedName>
        <fullName evidence="2">Uncharacterized protein</fullName>
    </submittedName>
</protein>
<dbReference type="EMBL" id="LATL02000243">
    <property type="protein sequence ID" value="KKD35933.1"/>
    <property type="molecule type" value="Genomic_DNA"/>
</dbReference>
<dbReference type="Proteomes" id="UP000033607">
    <property type="component" value="Unassembled WGS sequence"/>
</dbReference>
<name>A0A0F5YB11_9CYAN</name>
<evidence type="ECO:0000313" key="3">
    <source>
        <dbReference type="Proteomes" id="UP000033607"/>
    </source>
</evidence>
<dbReference type="RefSeq" id="WP_046280835.1">
    <property type="nucleotide sequence ID" value="NZ_LATL02000243.1"/>
</dbReference>
<accession>A0A0F5YB11</accession>
<comment type="caution">
    <text evidence="2">The sequence shown here is derived from an EMBL/GenBank/DDBJ whole genome shotgun (WGS) entry which is preliminary data.</text>
</comment>
<keyword evidence="1" id="KW-0812">Transmembrane</keyword>
<dbReference type="AlphaFoldDB" id="A0A0F5YB11"/>
<evidence type="ECO:0000256" key="1">
    <source>
        <dbReference type="SAM" id="Phobius"/>
    </source>
</evidence>
<sequence>MNSNDNDDFQFPKPSNEYSKQFIEIPPSHPYQNPEKIYSGFEPLESIGLEGSAYRNLSKGNAPRWVMWSSWLFLGFPSLFVCGIILAEMIELAKQSLIKADTAEHLYIVFCGIIGIGGSMMFAGVMFYIWVKGNQKHFRQPKR</sequence>
<keyword evidence="1" id="KW-1133">Transmembrane helix</keyword>
<feature type="transmembrane region" description="Helical" evidence="1">
    <location>
        <begin position="65"/>
        <end position="87"/>
    </location>
</feature>
<reference evidence="2 3" key="1">
    <citation type="submission" date="2015-06" db="EMBL/GenBank/DDBJ databases">
        <title>Draft genome assembly of filamentous brackish cyanobacterium Limnoraphis robusta strain CS-951.</title>
        <authorList>
            <person name="Willis A."/>
            <person name="Parks M."/>
            <person name="Burford M.A."/>
        </authorList>
    </citation>
    <scope>NUCLEOTIDE SEQUENCE [LARGE SCALE GENOMIC DNA]</scope>
    <source>
        <strain evidence="2 3">CS-951</strain>
    </source>
</reference>
<dbReference type="OrthoDB" id="514559at2"/>
<gene>
    <name evidence="2" type="ORF">WN50_22495</name>
</gene>
<organism evidence="2 3">
    <name type="scientific">Limnoraphis robusta CS-951</name>
    <dbReference type="NCBI Taxonomy" id="1637645"/>
    <lineage>
        <taxon>Bacteria</taxon>
        <taxon>Bacillati</taxon>
        <taxon>Cyanobacteriota</taxon>
        <taxon>Cyanophyceae</taxon>
        <taxon>Oscillatoriophycideae</taxon>
        <taxon>Oscillatoriales</taxon>
        <taxon>Sirenicapillariaceae</taxon>
        <taxon>Limnoraphis</taxon>
    </lineage>
</organism>
<keyword evidence="1" id="KW-0472">Membrane</keyword>